<dbReference type="Gene3D" id="1.20.1640.10">
    <property type="entry name" value="Multidrug efflux transporter AcrB transmembrane domain"/>
    <property type="match status" value="2"/>
</dbReference>
<dbReference type="Gene3D" id="3.30.70.1440">
    <property type="entry name" value="Multidrug efflux transporter AcrB pore domain"/>
    <property type="match status" value="1"/>
</dbReference>
<comment type="subcellular location">
    <subcellularLocation>
        <location evidence="1">Cell inner membrane</location>
        <topology evidence="1">Multi-pass membrane protein</topology>
    </subcellularLocation>
</comment>
<feature type="transmembrane region" description="Helical" evidence="8">
    <location>
        <begin position="387"/>
        <end position="410"/>
    </location>
</feature>
<dbReference type="PRINTS" id="PR00702">
    <property type="entry name" value="ACRIFLAVINRP"/>
</dbReference>
<keyword evidence="7 8" id="KW-0472">Membrane</keyword>
<evidence type="ECO:0000256" key="4">
    <source>
        <dbReference type="ARBA" id="ARBA00022519"/>
    </source>
</evidence>
<feature type="transmembrane region" description="Helical" evidence="8">
    <location>
        <begin position="987"/>
        <end position="1013"/>
    </location>
</feature>
<dbReference type="GO" id="GO:0042910">
    <property type="term" value="F:xenobiotic transmembrane transporter activity"/>
    <property type="evidence" value="ECO:0007669"/>
    <property type="project" value="TreeGrafter"/>
</dbReference>
<dbReference type="Pfam" id="PF00873">
    <property type="entry name" value="ACR_tran"/>
    <property type="match status" value="1"/>
</dbReference>
<dbReference type="Gene3D" id="3.30.70.1320">
    <property type="entry name" value="Multidrug efflux transporter AcrB pore domain like"/>
    <property type="match status" value="1"/>
</dbReference>
<evidence type="ECO:0000256" key="1">
    <source>
        <dbReference type="ARBA" id="ARBA00004429"/>
    </source>
</evidence>
<dbReference type="SUPFAM" id="SSF82714">
    <property type="entry name" value="Multidrug efflux transporter AcrB TolC docking domain, DN and DC subdomains"/>
    <property type="match status" value="2"/>
</dbReference>
<keyword evidence="10" id="KW-1185">Reference proteome</keyword>
<dbReference type="PANTHER" id="PTHR32063">
    <property type="match status" value="1"/>
</dbReference>
<dbReference type="SUPFAM" id="SSF82866">
    <property type="entry name" value="Multidrug efflux transporter AcrB transmembrane domain"/>
    <property type="match status" value="2"/>
</dbReference>
<keyword evidence="4" id="KW-0997">Cell inner membrane</keyword>
<evidence type="ECO:0000256" key="3">
    <source>
        <dbReference type="ARBA" id="ARBA00022475"/>
    </source>
</evidence>
<sequence>MTLSELCIRRPVMTVLLSIATVIAGSVAYTKIPVAALPSFNTPVISVSASLPGASPEIMASAVALPLEKEFSTIDGIKVISSTNSLGTTSVTLEFTSDRDIDKAAVDVQAALLRAQRRLPIEMTVPPSYRKINPADTPVLIVRMSSPSISLSEMNAYAENLMSPNLSTISGVSQVAVYGAKRYAVRVSVRPDALGNRNITMDEVAAAINKANTNSPVGTLDGPRQLITIYANPQLVTAEEFGNLIVAQRNGYPIYLKDVADVQESFEDVKTYASAKGERSIAIAVLRQPNANTVEVVDSIKKLLPSLKAQMPESIQLTLINDRSLSIIESIHDVNLTLLLTIALVVLVIFLFLKHVSATIIPSISLPISLIGAFFVFYFLGYSLNNISLLGITLAVGLVVDDAIVVLENIMRYVEEGMDPLKAALKGSKEVGFTIISISISLVAVFIPLFFMSGPIGLLFREFAVVVTLSILVSAVVSLTVVPMLCSRFLPKPGQHPKEYAITKQFDRGYEWTLKKYVHFLDLALANRKRVLFGALASFVITIALFVYSPKGFFPEEDIGQLRVTVEASEDTSFSAMMALQDQAAKVVDSDPNVATSISILGGGQSSGRNTGRFFIILKPKDERQKMSKVMEGLRSKFKEIPGIQVYMSPVQNLQLGGRSSKSRYQFTLQSVGFEGVNEWAEKLLQKMRADPIFKDVTSDSQLKGLNVKLEIDREKAASAGVSIADIRTALYSSFGERQVSTIYTPVNTYYVILETAENDRQFETDLNKVFVRGRATDKLIPLSSLASFVRTVGPTAVNHQGQIPAVTISFNLAPDVFLGDATKAIDGFVKAVDLPPSIITSYGGDAAVFKDNQSGQVILLLAALGVIYILLGVLYESYIHPLTILAGLPSAAIGAILSLRIFGFELTVVASIGILLLIGIVKKNAILMIDFALDAQRNQGMTPEKAIREACILRFRPIMMTTIAALMGALPIALGIGAGAELRQPLGISVAGGLIFSQFVTLIITPVIYLYLDKYAGNGPMEIPPSVLEGT</sequence>
<dbReference type="RefSeq" id="WP_088525081.1">
    <property type="nucleotide sequence ID" value="NZ_NGUP01000003.1"/>
</dbReference>
<keyword evidence="6 8" id="KW-1133">Transmembrane helix</keyword>
<dbReference type="SUPFAM" id="SSF82693">
    <property type="entry name" value="Multidrug efflux transporter AcrB pore domain, PN1, PN2, PC1 and PC2 subdomains"/>
    <property type="match status" value="3"/>
</dbReference>
<keyword evidence="2" id="KW-0813">Transport</keyword>
<dbReference type="AlphaFoldDB" id="A0A254PW06"/>
<feature type="transmembrane region" description="Helical" evidence="8">
    <location>
        <begin position="463"/>
        <end position="486"/>
    </location>
</feature>
<keyword evidence="3" id="KW-1003">Cell membrane</keyword>
<evidence type="ECO:0000256" key="7">
    <source>
        <dbReference type="ARBA" id="ARBA00023136"/>
    </source>
</evidence>
<reference evidence="9 10" key="1">
    <citation type="submission" date="2017-05" db="EMBL/GenBank/DDBJ databases">
        <title>Genome of Polynucleobacter sp. MWH-Feld-100.</title>
        <authorList>
            <person name="Hahn M.W."/>
        </authorList>
    </citation>
    <scope>NUCLEOTIDE SEQUENCE [LARGE SCALE GENOMIC DNA]</scope>
    <source>
        <strain evidence="9 10">MWH-Feld-100</strain>
    </source>
</reference>
<evidence type="ECO:0000256" key="5">
    <source>
        <dbReference type="ARBA" id="ARBA00022692"/>
    </source>
</evidence>
<feature type="transmembrane region" description="Helical" evidence="8">
    <location>
        <begin position="360"/>
        <end position="381"/>
    </location>
</feature>
<feature type="transmembrane region" description="Helical" evidence="8">
    <location>
        <begin position="909"/>
        <end position="934"/>
    </location>
</feature>
<evidence type="ECO:0000256" key="8">
    <source>
        <dbReference type="SAM" id="Phobius"/>
    </source>
</evidence>
<accession>A0A254PW06</accession>
<dbReference type="PANTHER" id="PTHR32063:SF21">
    <property type="entry name" value="MULTIDRUG RESISTANCE PROTEIN MDTB"/>
    <property type="match status" value="1"/>
</dbReference>
<keyword evidence="5 8" id="KW-0812">Transmembrane</keyword>
<dbReference type="Gene3D" id="3.30.70.1430">
    <property type="entry name" value="Multidrug efflux transporter AcrB pore domain"/>
    <property type="match status" value="2"/>
</dbReference>
<evidence type="ECO:0000313" key="9">
    <source>
        <dbReference type="EMBL" id="OWS69466.1"/>
    </source>
</evidence>
<evidence type="ECO:0000256" key="6">
    <source>
        <dbReference type="ARBA" id="ARBA00022989"/>
    </source>
</evidence>
<feature type="transmembrane region" description="Helical" evidence="8">
    <location>
        <begin position="431"/>
        <end position="451"/>
    </location>
</feature>
<dbReference type="OrthoDB" id="8764373at2"/>
<dbReference type="InterPro" id="IPR001036">
    <property type="entry name" value="Acrflvin-R"/>
</dbReference>
<protein>
    <submittedName>
        <fullName evidence="9">Acriflavine resistance protein B</fullName>
    </submittedName>
</protein>
<evidence type="ECO:0000256" key="2">
    <source>
        <dbReference type="ARBA" id="ARBA00022448"/>
    </source>
</evidence>
<feature type="transmembrane region" description="Helical" evidence="8">
    <location>
        <begin position="858"/>
        <end position="876"/>
    </location>
</feature>
<proteinExistence type="predicted"/>
<dbReference type="Proteomes" id="UP000197528">
    <property type="component" value="Unassembled WGS sequence"/>
</dbReference>
<dbReference type="FunFam" id="1.20.1640.10:FF:000001">
    <property type="entry name" value="Efflux pump membrane transporter"/>
    <property type="match status" value="1"/>
</dbReference>
<comment type="caution">
    <text evidence="9">The sequence shown here is derived from an EMBL/GenBank/DDBJ whole genome shotgun (WGS) entry which is preliminary data.</text>
</comment>
<dbReference type="Gene3D" id="3.30.2090.10">
    <property type="entry name" value="Multidrug efflux transporter AcrB TolC docking domain, DN and DC subdomains"/>
    <property type="match status" value="2"/>
</dbReference>
<evidence type="ECO:0000313" key="10">
    <source>
        <dbReference type="Proteomes" id="UP000197528"/>
    </source>
</evidence>
<organism evidence="9 10">
    <name type="scientific">Polynucleobacter campilacus</name>
    <dbReference type="NCBI Taxonomy" id="1743163"/>
    <lineage>
        <taxon>Bacteria</taxon>
        <taxon>Pseudomonadati</taxon>
        <taxon>Pseudomonadota</taxon>
        <taxon>Betaproteobacteria</taxon>
        <taxon>Burkholderiales</taxon>
        <taxon>Burkholderiaceae</taxon>
        <taxon>Polynucleobacter</taxon>
    </lineage>
</organism>
<dbReference type="GO" id="GO:0005886">
    <property type="term" value="C:plasma membrane"/>
    <property type="evidence" value="ECO:0007669"/>
    <property type="project" value="UniProtKB-SubCell"/>
</dbReference>
<dbReference type="EMBL" id="NGUP01000003">
    <property type="protein sequence ID" value="OWS69466.1"/>
    <property type="molecule type" value="Genomic_DNA"/>
</dbReference>
<feature type="transmembrane region" description="Helical" evidence="8">
    <location>
        <begin position="334"/>
        <end position="353"/>
    </location>
</feature>
<gene>
    <name evidence="9" type="ORF">CBI31_03665</name>
</gene>
<name>A0A254PW06_9BURK</name>
<feature type="transmembrane region" description="Helical" evidence="8">
    <location>
        <begin position="959"/>
        <end position="981"/>
    </location>
</feature>
<dbReference type="InterPro" id="IPR027463">
    <property type="entry name" value="AcrB_DN_DC_subdom"/>
</dbReference>